<reference evidence="1" key="1">
    <citation type="submission" date="2016-03" db="EMBL/GenBank/DDBJ databases">
        <authorList>
            <person name="Ploux O."/>
        </authorList>
    </citation>
    <scope>NUCLEOTIDE SEQUENCE</scope>
    <source>
        <strain evidence="1">UC10</strain>
    </source>
</reference>
<dbReference type="InterPro" id="IPR009078">
    <property type="entry name" value="Ferritin-like_SF"/>
</dbReference>
<dbReference type="InterPro" id="IPR010287">
    <property type="entry name" value="DUF892_YciF-like"/>
</dbReference>
<gene>
    <name evidence="1" type="ORF">STPYR_12493</name>
</gene>
<proteinExistence type="predicted"/>
<dbReference type="SUPFAM" id="SSF47240">
    <property type="entry name" value="Ferritin-like"/>
    <property type="match status" value="1"/>
</dbReference>
<dbReference type="Gene3D" id="1.20.1260.10">
    <property type="match status" value="1"/>
</dbReference>
<evidence type="ECO:0000313" key="1">
    <source>
        <dbReference type="EMBL" id="SBV37557.1"/>
    </source>
</evidence>
<sequence length="169" mass="19006">MTTTTRERLVKWLEHAYAMEKEAETMLTVQVNRLTHYPVLSQRIHEHVTETRQQADALAQCLERHDASRPVMMGALASTMAAVHAVENAVMSDEVIKAVVTSYAFENMEVAVYKALVLAARRAGDTETVAVCTAILEQEQAMADWLLEHLEPTVQQFLEREQADAPAKR</sequence>
<dbReference type="CDD" id="cd00657">
    <property type="entry name" value="Ferritin_like"/>
    <property type="match status" value="1"/>
</dbReference>
<protein>
    <submittedName>
        <fullName evidence="1">Uncharacterized protein</fullName>
    </submittedName>
</protein>
<name>A0A1Y5QAX6_9GAMM</name>
<dbReference type="AlphaFoldDB" id="A0A1Y5QAX6"/>
<accession>A0A1Y5QAX6</accession>
<dbReference type="InterPro" id="IPR012347">
    <property type="entry name" value="Ferritin-like"/>
</dbReference>
<organism evidence="1">
    <name type="scientific">uncultured Stenotrophomonas sp</name>
    <dbReference type="NCBI Taxonomy" id="165438"/>
    <lineage>
        <taxon>Bacteria</taxon>
        <taxon>Pseudomonadati</taxon>
        <taxon>Pseudomonadota</taxon>
        <taxon>Gammaproteobacteria</taxon>
        <taxon>Lysobacterales</taxon>
        <taxon>Lysobacteraceae</taxon>
        <taxon>Stenotrophomonas</taxon>
        <taxon>environmental samples</taxon>
    </lineage>
</organism>
<dbReference type="EMBL" id="FLTS01000001">
    <property type="protein sequence ID" value="SBV37557.1"/>
    <property type="molecule type" value="Genomic_DNA"/>
</dbReference>
<dbReference type="Pfam" id="PF05974">
    <property type="entry name" value="DUF892"/>
    <property type="match status" value="1"/>
</dbReference>